<proteinExistence type="predicted"/>
<dbReference type="EMBL" id="JAEPWM010000008">
    <property type="protein sequence ID" value="MBK6007924.1"/>
    <property type="molecule type" value="Genomic_DNA"/>
</dbReference>
<dbReference type="Proteomes" id="UP000630528">
    <property type="component" value="Unassembled WGS sequence"/>
</dbReference>
<accession>A0A934WML5</accession>
<keyword evidence="3" id="KW-1185">Reference proteome</keyword>
<comment type="caution">
    <text evidence="2">The sequence shown here is derived from an EMBL/GenBank/DDBJ whole genome shotgun (WGS) entry which is preliminary data.</text>
</comment>
<dbReference type="AlphaFoldDB" id="A0A934WML5"/>
<protein>
    <submittedName>
        <fullName evidence="2">Uncharacterized protein</fullName>
    </submittedName>
</protein>
<reference evidence="2" key="1">
    <citation type="journal article" date="2012" name="J. Microbiol. Biotechnol.">
        <title>Ramlibacter ginsenosidimutans sp. nov., with ginsenoside-converting activity.</title>
        <authorList>
            <person name="Wang L."/>
            <person name="An D.S."/>
            <person name="Kim S.G."/>
            <person name="Jin F.X."/>
            <person name="Kim S.C."/>
            <person name="Lee S.T."/>
            <person name="Im W.T."/>
        </authorList>
    </citation>
    <scope>NUCLEOTIDE SEQUENCE</scope>
    <source>
        <strain evidence="2">KACC 17527</strain>
    </source>
</reference>
<reference evidence="2" key="2">
    <citation type="submission" date="2021-01" db="EMBL/GenBank/DDBJ databases">
        <authorList>
            <person name="Kang M."/>
        </authorList>
    </citation>
    <scope>NUCLEOTIDE SEQUENCE</scope>
    <source>
        <strain evidence="2">KACC 17527</strain>
    </source>
</reference>
<sequence length="104" mass="11753">MDWSNPFRQGFVAGSDWAPWLSSAGVPPKGPAGLQADPPARFVQPPQPPTPSAGDAEYEQYRRDYEARLDEAYAKWKHSVFTSLFEPWILDRRAAEAARRLRHG</sequence>
<gene>
    <name evidence="2" type="ORF">JJB11_17635</name>
</gene>
<evidence type="ECO:0000256" key="1">
    <source>
        <dbReference type="SAM" id="MobiDB-lite"/>
    </source>
</evidence>
<evidence type="ECO:0000313" key="2">
    <source>
        <dbReference type="EMBL" id="MBK6007924.1"/>
    </source>
</evidence>
<feature type="region of interest" description="Disordered" evidence="1">
    <location>
        <begin position="22"/>
        <end position="57"/>
    </location>
</feature>
<evidence type="ECO:0000313" key="3">
    <source>
        <dbReference type="Proteomes" id="UP000630528"/>
    </source>
</evidence>
<dbReference type="RefSeq" id="WP_201174367.1">
    <property type="nucleotide sequence ID" value="NZ_JAEPWM010000008.1"/>
</dbReference>
<name>A0A934WML5_9BURK</name>
<organism evidence="2 3">
    <name type="scientific">Ramlibacter ginsenosidimutans</name>
    <dbReference type="NCBI Taxonomy" id="502333"/>
    <lineage>
        <taxon>Bacteria</taxon>
        <taxon>Pseudomonadati</taxon>
        <taxon>Pseudomonadota</taxon>
        <taxon>Betaproteobacteria</taxon>
        <taxon>Burkholderiales</taxon>
        <taxon>Comamonadaceae</taxon>
        <taxon>Ramlibacter</taxon>
    </lineage>
</organism>